<evidence type="ECO:0000256" key="1">
    <source>
        <dbReference type="ARBA" id="ARBA00038154"/>
    </source>
</evidence>
<dbReference type="GO" id="GO:0005768">
    <property type="term" value="C:endosome"/>
    <property type="evidence" value="ECO:0007669"/>
    <property type="project" value="TreeGrafter"/>
</dbReference>
<evidence type="ECO:0000259" key="4">
    <source>
        <dbReference type="PROSITE" id="PS51180"/>
    </source>
</evidence>
<dbReference type="Gene3D" id="1.20.120.560">
    <property type="entry name" value="alix/aip1 in complex with the ypdl late domain"/>
    <property type="match status" value="1"/>
</dbReference>
<feature type="compositionally biased region" description="Pro residues" evidence="3">
    <location>
        <begin position="101"/>
        <end position="111"/>
    </location>
</feature>
<dbReference type="InterPro" id="IPR004328">
    <property type="entry name" value="BRO1_dom"/>
</dbReference>
<sequence>MSNPEKAPQYSAGDQHGGGLLPTADPSQNQPQDSSLPPAYNQGSAELPGDEKPRQPQNPDQHVQFAGSQSQQQPPPFSSTAGAEQYPSAAEEKRQLEQQYFPPPPPGPPPAQDQHQASAAHPNPLQGNPVTVPQQHQETHQPFDAQQSQQAQQNYAIPQYDPAHPTFAPPPTNQPAQAQAPPQPSPTAPTHGHGFGHGPETTITQASTSAHPETHKKPGWSEKFSQLGIKAAAPINSLAHKFGSQSFLPETIDKECDKAASILKSFCKNGVYADPSSSQVPTSTDPKAQETNDEIIDPTKEKPKKRVLVNIPPKVIAKAQGLAIFTTLRAGYAFSGATGSGILISRLPDGSWGPPSGIQVHSVGAGFMIGLDIYDCVCVINSREALNAFAKTRVALGSDLAVVAGPYGAGGAVEIGAAMDGKKKDKENKDEEAPPKPPRPTEDNQGLKPETDADKKRKRRSLSTGAFKPVFSYVKSRGFYAGIQVDGTVVVERKDANAAFYGERVSVEQIIRGEVPRQSGMWPAGARNLLETLKGAEVGSLKVNSVSPTDRDPTSTDPSAPVVSGANAGQTQPPGYVDDGVHRPEVGDHPLLQSSKSLMWKLQGSDCATSSDEVIATLAQRSWQKSRLYNTKAQRPNPQVRFANESMSSNILSIPFRKSTQLSLASTIRQYINTKYDQHPDMFKHDLEVIDTLRRDAVNVREPHPSGIKKLQAYAGQLVWVGGKFPIDIGAEFSWYPALGYNTERPMVRNNLKYELMNILYNLASLYSQLAINTPRGNTEGLKSAANYFSLAAGVLSHMQKEILPELRMSDPPEDMDHDTLESLIQLLLAQSQECFWQKAVMDGYKDASIAKLAARVSDLYNFAGEAAMKSEAISSAWIHHMSAKHHHFAAAAQYRAACDCLEKRKYGEEVARLKDAVACATEGIKEARSGYLGKTVVDDLNGLKRKVEEDLKRAEKDNDVIYLIAVPPKSELKILDRANMAVARVPPQVANPYDYFGDHAEFGPALFSRLVPFSVHVATSIYEERRDRMVSQNIIPELESLTDKIHEILTSLGLPGSLQALEKPLGLPPSLVQHAEEIRQADAIGRVQKGFADIDKLRSADMAIFEEGKAALASEEEEDQRLRMRYGTDRWVRPESRQDPQGGKLWQHASEIESYFQSSISSDAVVREKFGAIQDLLAILSGPDRDLMDSVPSSRRVDIPETLKPVIGRLRGAYNDVLRLESRRRKKVESLRENARRDDIKPDILKEAARLERAYPNTALVPAHFEEFFDKRLDKLYEPEVEAIDKEAKDQERLLADVQRINREFESQKRQMGERGNREREVALQKLDNAYFKYKEIINNLEVGRKFYNDLNKIVGQGFRDVIRGWVAQRRMEARALEEEINMPTLSNLNISHQQPPAQSPMPSHQDPSHSYAPPQQPPQPVQSPAQANIQAWGETVQQPKPVQPTPVGAMWTPGMGIKFGQSGGSGQPPAPGTWNPNSGIKFG</sequence>
<dbReference type="OrthoDB" id="64867at2759"/>
<reference evidence="5 6" key="1">
    <citation type="submission" date="2020-05" db="EMBL/GenBank/DDBJ databases">
        <title>Identification and distribution of gene clusters putatively required for synthesis of sphingolipid metabolism inhibitors in phylogenetically diverse species of the filamentous fungus Fusarium.</title>
        <authorList>
            <person name="Kim H.-S."/>
            <person name="Busman M."/>
            <person name="Brown D.W."/>
            <person name="Divon H."/>
            <person name="Uhlig S."/>
            <person name="Proctor R.H."/>
        </authorList>
    </citation>
    <scope>NUCLEOTIDE SEQUENCE [LARGE SCALE GENOMIC DNA]</scope>
    <source>
        <strain evidence="5 6">NRRL 13617</strain>
    </source>
</reference>
<feature type="region of interest" description="Disordered" evidence="3">
    <location>
        <begin position="541"/>
        <end position="589"/>
    </location>
</feature>
<dbReference type="InterPro" id="IPR007461">
    <property type="entry name" value="Ysc84_actin-binding"/>
</dbReference>
<organism evidence="5 6">
    <name type="scientific">Fusarium phyllophilum</name>
    <dbReference type="NCBI Taxonomy" id="47803"/>
    <lineage>
        <taxon>Eukaryota</taxon>
        <taxon>Fungi</taxon>
        <taxon>Dikarya</taxon>
        <taxon>Ascomycota</taxon>
        <taxon>Pezizomycotina</taxon>
        <taxon>Sordariomycetes</taxon>
        <taxon>Hypocreomycetidae</taxon>
        <taxon>Hypocreales</taxon>
        <taxon>Nectriaceae</taxon>
        <taxon>Fusarium</taxon>
        <taxon>Fusarium fujikuroi species complex</taxon>
    </lineage>
</organism>
<dbReference type="Pfam" id="PF03097">
    <property type="entry name" value="BRO1"/>
    <property type="match status" value="1"/>
</dbReference>
<comment type="similarity">
    <text evidence="1">Belongs to the palA/RIM20 family.</text>
</comment>
<accession>A0A8H5N8L7</accession>
<dbReference type="CDD" id="cd09236">
    <property type="entry name" value="V_AnPalA_UmRIM20_like"/>
    <property type="match status" value="1"/>
</dbReference>
<dbReference type="PROSITE" id="PS51180">
    <property type="entry name" value="BRO1"/>
    <property type="match status" value="1"/>
</dbReference>
<dbReference type="EMBL" id="JAAOAQ010000286">
    <property type="protein sequence ID" value="KAF5556717.1"/>
    <property type="molecule type" value="Genomic_DNA"/>
</dbReference>
<comment type="caution">
    <text evidence="5">The sequence shown here is derived from an EMBL/GenBank/DDBJ whole genome shotgun (WGS) entry which is preliminary data.</text>
</comment>
<keyword evidence="2" id="KW-0175">Coiled coil</keyword>
<proteinExistence type="inferred from homology"/>
<dbReference type="PANTHER" id="PTHR23030">
    <property type="entry name" value="PCD6 INTERACTING PROTEIN-RELATED"/>
    <property type="match status" value="1"/>
</dbReference>
<feature type="region of interest" description="Disordered" evidence="3">
    <location>
        <begin position="274"/>
        <end position="301"/>
    </location>
</feature>
<dbReference type="InterPro" id="IPR038499">
    <property type="entry name" value="BRO1_sf"/>
</dbReference>
<dbReference type="PANTHER" id="PTHR23030:SF39">
    <property type="entry name" value="PROGRAMMED CELL DEATH 6-INTERACTING PROTEIN"/>
    <property type="match status" value="1"/>
</dbReference>
<dbReference type="CDD" id="cd09241">
    <property type="entry name" value="BRO1_ScRim20-like"/>
    <property type="match status" value="1"/>
</dbReference>
<feature type="domain" description="BRO1" evidence="4">
    <location>
        <begin position="650"/>
        <end position="1046"/>
    </location>
</feature>
<name>A0A8H5N8L7_9HYPO</name>
<feature type="compositionally biased region" description="Polar residues" evidence="3">
    <location>
        <begin position="201"/>
        <end position="211"/>
    </location>
</feature>
<feature type="compositionally biased region" description="Polar residues" evidence="3">
    <location>
        <begin position="1476"/>
        <end position="1485"/>
    </location>
</feature>
<feature type="region of interest" description="Disordered" evidence="3">
    <location>
        <begin position="1"/>
        <end position="220"/>
    </location>
</feature>
<evidence type="ECO:0000256" key="3">
    <source>
        <dbReference type="SAM" id="MobiDB-lite"/>
    </source>
</evidence>
<dbReference type="Gene3D" id="1.25.40.280">
    <property type="entry name" value="alix/aip1 like domains"/>
    <property type="match status" value="1"/>
</dbReference>
<evidence type="ECO:0000313" key="5">
    <source>
        <dbReference type="EMBL" id="KAF5556717.1"/>
    </source>
</evidence>
<feature type="region of interest" description="Disordered" evidence="3">
    <location>
        <begin position="1390"/>
        <end position="1485"/>
    </location>
</feature>
<gene>
    <name evidence="5" type="ORF">FPHYL_7889</name>
</gene>
<feature type="compositionally biased region" description="Basic and acidic residues" evidence="3">
    <location>
        <begin position="420"/>
        <end position="442"/>
    </location>
</feature>
<feature type="compositionally biased region" description="Polar residues" evidence="3">
    <location>
        <begin position="275"/>
        <end position="286"/>
    </location>
</feature>
<evidence type="ECO:0000256" key="2">
    <source>
        <dbReference type="SAM" id="Coils"/>
    </source>
</evidence>
<evidence type="ECO:0000313" key="6">
    <source>
        <dbReference type="Proteomes" id="UP000582016"/>
    </source>
</evidence>
<keyword evidence="6" id="KW-1185">Reference proteome</keyword>
<feature type="compositionally biased region" description="Polar residues" evidence="3">
    <location>
        <begin position="125"/>
        <end position="136"/>
    </location>
</feature>
<feature type="compositionally biased region" description="Basic and acidic residues" evidence="3">
    <location>
        <begin position="579"/>
        <end position="588"/>
    </location>
</feature>
<protein>
    <submittedName>
        <fullName evidence="5">pH-response regulator palA rim-20</fullName>
    </submittedName>
</protein>
<feature type="region of interest" description="Disordered" evidence="3">
    <location>
        <begin position="418"/>
        <end position="461"/>
    </location>
</feature>
<dbReference type="Pfam" id="PF04366">
    <property type="entry name" value="Ysc84"/>
    <property type="match status" value="1"/>
</dbReference>
<dbReference type="SMART" id="SM01041">
    <property type="entry name" value="BRO1"/>
    <property type="match status" value="1"/>
</dbReference>
<dbReference type="InterPro" id="IPR025304">
    <property type="entry name" value="ALIX_V_dom"/>
</dbReference>
<dbReference type="Proteomes" id="UP000582016">
    <property type="component" value="Unassembled WGS sequence"/>
</dbReference>
<feature type="compositionally biased region" description="Polar residues" evidence="3">
    <location>
        <begin position="1390"/>
        <end position="1404"/>
    </location>
</feature>
<feature type="coiled-coil region" evidence="2">
    <location>
        <begin position="1282"/>
        <end position="1312"/>
    </location>
</feature>
<feature type="compositionally biased region" description="Polar residues" evidence="3">
    <location>
        <begin position="25"/>
        <end position="35"/>
    </location>
</feature>
<dbReference type="Gene3D" id="1.20.140.50">
    <property type="entry name" value="alix/aip1 like domains"/>
    <property type="match status" value="1"/>
</dbReference>
<dbReference type="Pfam" id="PF13949">
    <property type="entry name" value="ALIX_LYPXL_bnd"/>
    <property type="match status" value="1"/>
</dbReference>